<dbReference type="InterPro" id="IPR002591">
    <property type="entry name" value="Phosphodiest/P_Trfase"/>
</dbReference>
<keyword evidence="6" id="KW-0812">Transmembrane</keyword>
<dbReference type="PANTHER" id="PTHR23072">
    <property type="entry name" value="PHOSPHATIDYLINOSITOL GLYCAN-RELATED"/>
    <property type="match status" value="1"/>
</dbReference>
<dbReference type="PANTHER" id="PTHR23072:SF0">
    <property type="entry name" value="GPI ETHANOLAMINE PHOSPHATE TRANSFERASE 2"/>
    <property type="match status" value="1"/>
</dbReference>
<evidence type="ECO:0000256" key="2">
    <source>
        <dbReference type="ARBA" id="ARBA00004687"/>
    </source>
</evidence>
<evidence type="ECO:0000256" key="1">
    <source>
        <dbReference type="ARBA" id="ARBA00004477"/>
    </source>
</evidence>
<keyword evidence="8" id="KW-1133">Transmembrane helix</keyword>
<keyword evidence="5" id="KW-0808">Transferase</keyword>
<evidence type="ECO:0000256" key="7">
    <source>
        <dbReference type="ARBA" id="ARBA00022824"/>
    </source>
</evidence>
<evidence type="ECO:0000256" key="6">
    <source>
        <dbReference type="ARBA" id="ARBA00022692"/>
    </source>
</evidence>
<evidence type="ECO:0000256" key="5">
    <source>
        <dbReference type="ARBA" id="ARBA00022679"/>
    </source>
</evidence>
<dbReference type="EMBL" id="CAJPVJ010007926">
    <property type="protein sequence ID" value="CAG2171590.1"/>
    <property type="molecule type" value="Genomic_DNA"/>
</dbReference>
<keyword evidence="4" id="KW-0337">GPI-anchor biosynthesis</keyword>
<dbReference type="GO" id="GO:0051267">
    <property type="term" value="F:CP2 mannose-ethanolamine phosphotransferase activity"/>
    <property type="evidence" value="ECO:0007669"/>
    <property type="project" value="TreeGrafter"/>
</dbReference>
<dbReference type="InterPro" id="IPR037674">
    <property type="entry name" value="PIG-G_N"/>
</dbReference>
<dbReference type="EMBL" id="OC922751">
    <property type="protein sequence ID" value="CAD7654403.1"/>
    <property type="molecule type" value="Genomic_DNA"/>
</dbReference>
<dbReference type="InterPro" id="IPR039527">
    <property type="entry name" value="PIGG/GPI7"/>
</dbReference>
<dbReference type="AlphaFoldDB" id="A0A7R9QQQ6"/>
<dbReference type="GO" id="GO:0005789">
    <property type="term" value="C:endoplasmic reticulum membrane"/>
    <property type="evidence" value="ECO:0007669"/>
    <property type="project" value="UniProtKB-SubCell"/>
</dbReference>
<dbReference type="UniPathway" id="UPA00196"/>
<evidence type="ECO:0000313" key="11">
    <source>
        <dbReference type="Proteomes" id="UP000728032"/>
    </source>
</evidence>
<evidence type="ECO:0000256" key="8">
    <source>
        <dbReference type="ARBA" id="ARBA00022989"/>
    </source>
</evidence>
<evidence type="ECO:0000313" key="10">
    <source>
        <dbReference type="EMBL" id="CAD7654403.1"/>
    </source>
</evidence>
<dbReference type="GO" id="GO:0006506">
    <property type="term" value="P:GPI anchor biosynthetic process"/>
    <property type="evidence" value="ECO:0007669"/>
    <property type="project" value="UniProtKB-UniPathway"/>
</dbReference>
<dbReference type="SUPFAM" id="SSF53649">
    <property type="entry name" value="Alkaline phosphatase-like"/>
    <property type="match status" value="1"/>
</dbReference>
<keyword evidence="11" id="KW-1185">Reference proteome</keyword>
<dbReference type="CDD" id="cd16024">
    <property type="entry name" value="GPI_EPT_2"/>
    <property type="match status" value="1"/>
</dbReference>
<evidence type="ECO:0000256" key="9">
    <source>
        <dbReference type="ARBA" id="ARBA00023136"/>
    </source>
</evidence>
<comment type="pathway">
    <text evidence="2">Glycolipid biosynthesis; glycosylphosphatidylinositol-anchor biosynthesis.</text>
</comment>
<comment type="similarity">
    <text evidence="3">Belongs to the PIGG/PIGN/PIGO family. PIGG subfamily.</text>
</comment>
<organism evidence="10">
    <name type="scientific">Oppiella nova</name>
    <dbReference type="NCBI Taxonomy" id="334625"/>
    <lineage>
        <taxon>Eukaryota</taxon>
        <taxon>Metazoa</taxon>
        <taxon>Ecdysozoa</taxon>
        <taxon>Arthropoda</taxon>
        <taxon>Chelicerata</taxon>
        <taxon>Arachnida</taxon>
        <taxon>Acari</taxon>
        <taxon>Acariformes</taxon>
        <taxon>Sarcoptiformes</taxon>
        <taxon>Oribatida</taxon>
        <taxon>Brachypylina</taxon>
        <taxon>Oppioidea</taxon>
        <taxon>Oppiidae</taxon>
        <taxon>Oppiella</taxon>
    </lineage>
</organism>
<reference evidence="10" key="1">
    <citation type="submission" date="2020-11" db="EMBL/GenBank/DDBJ databases">
        <authorList>
            <person name="Tran Van P."/>
        </authorList>
    </citation>
    <scope>NUCLEOTIDE SEQUENCE</scope>
</reference>
<keyword evidence="9" id="KW-0472">Membrane</keyword>
<proteinExistence type="inferred from homology"/>
<comment type="subcellular location">
    <subcellularLocation>
        <location evidence="1">Endoplasmic reticulum membrane</location>
        <topology evidence="1">Multi-pass membrane protein</topology>
    </subcellularLocation>
</comment>
<evidence type="ECO:0000256" key="4">
    <source>
        <dbReference type="ARBA" id="ARBA00022502"/>
    </source>
</evidence>
<keyword evidence="7" id="KW-0256">Endoplasmic reticulum</keyword>
<dbReference type="InterPro" id="IPR017850">
    <property type="entry name" value="Alkaline_phosphatase_core_sf"/>
</dbReference>
<dbReference type="Proteomes" id="UP000728032">
    <property type="component" value="Unassembled WGS sequence"/>
</dbReference>
<name>A0A7R9QQQ6_9ACAR</name>
<dbReference type="Gene3D" id="3.40.720.10">
    <property type="entry name" value="Alkaline Phosphatase, subunit A"/>
    <property type="match status" value="1"/>
</dbReference>
<dbReference type="Pfam" id="PF01663">
    <property type="entry name" value="Phosphodiest"/>
    <property type="match status" value="1"/>
</dbReference>
<evidence type="ECO:0000256" key="3">
    <source>
        <dbReference type="ARBA" id="ARBA00005315"/>
    </source>
</evidence>
<dbReference type="OrthoDB" id="272139at2759"/>
<accession>A0A7R9QQQ6</accession>
<sequence length="463" mass="52082">MAEEVVFTTSHANGMDSTANSKAADFVRREDKYKAIDGYCARRVTKGATKPLFNKMVLVVIDALRHDFIPSIDDKRSVQKGRNSGAKHRMPFTETIMQTNGVGLVSISATPTVTMPRIKAMISGTLPSFMDFILNLSAYRFNGENLVENAFKANKRVVFFGDETWIQLLPQHLFAKYNGTSSFFATDYTEVDTNVTYCVDRELKRLKEWDVMIMHYLGVDHIGHSHGGYHSRLMPKKLLEMDSVIKSIYTSVSAPDVSEPYLVVITGDHGMTDIGNHGGNTPEETDTALIFLSTNQTKVSANYDSFGHKAERVLQVDISSTLSALLGLPLPNKSLGKVMLNVLNALHMRKDEQMCHMFANALQIIRNHCRNARQPMASLVDPFSTLEDNTTIQVLAGHKYNQNHSQSLRFGKQQCLLISGLVWVYLYRSDYGTVSSFKLPAFLYVDRNIRAKIVFFHVYLIII</sequence>
<evidence type="ECO:0008006" key="12">
    <source>
        <dbReference type="Google" id="ProtNLM"/>
    </source>
</evidence>
<feature type="non-terminal residue" evidence="10">
    <location>
        <position position="1"/>
    </location>
</feature>
<gene>
    <name evidence="10" type="ORF">ONB1V03_LOCUS11050</name>
</gene>
<protein>
    <recommendedName>
        <fullName evidence="12">GPI ethanolamine phosphate transferase 2</fullName>
    </recommendedName>
</protein>